<evidence type="ECO:0000256" key="1">
    <source>
        <dbReference type="ARBA" id="ARBA00022722"/>
    </source>
</evidence>
<dbReference type="SMART" id="SM00475">
    <property type="entry name" value="53EXOc"/>
    <property type="match status" value="1"/>
</dbReference>
<accession>A0A9X2VSJ5</accession>
<dbReference type="SUPFAM" id="SSF88723">
    <property type="entry name" value="PIN domain-like"/>
    <property type="match status" value="1"/>
</dbReference>
<dbReference type="SMART" id="SM00279">
    <property type="entry name" value="HhH2"/>
    <property type="match status" value="1"/>
</dbReference>
<dbReference type="InterPro" id="IPR002421">
    <property type="entry name" value="5-3_exonuclease"/>
</dbReference>
<dbReference type="Gene3D" id="1.10.150.20">
    <property type="entry name" value="5' to 3' exonuclease, C-terminal subdomain"/>
    <property type="match status" value="1"/>
</dbReference>
<dbReference type="CDD" id="cd09859">
    <property type="entry name" value="PIN_53EXO"/>
    <property type="match status" value="1"/>
</dbReference>
<feature type="domain" description="5'-3' exonuclease" evidence="7">
    <location>
        <begin position="3"/>
        <end position="282"/>
    </location>
</feature>
<protein>
    <recommendedName>
        <fullName evidence="6">5'-3' exonuclease</fullName>
    </recommendedName>
</protein>
<dbReference type="Proteomes" id="UP001141259">
    <property type="component" value="Unassembled WGS sequence"/>
</dbReference>
<dbReference type="GO" id="GO:0003677">
    <property type="term" value="F:DNA binding"/>
    <property type="evidence" value="ECO:0007669"/>
    <property type="project" value="UniProtKB-KW"/>
</dbReference>
<dbReference type="InterPro" id="IPR038969">
    <property type="entry name" value="FEN"/>
</dbReference>
<proteinExistence type="predicted"/>
<reference evidence="8" key="1">
    <citation type="submission" date="2022-08" db="EMBL/GenBank/DDBJ databases">
        <authorList>
            <person name="Tistechok S."/>
            <person name="Samborskyy M."/>
            <person name="Roman I."/>
        </authorList>
    </citation>
    <scope>NUCLEOTIDE SEQUENCE</scope>
    <source>
        <strain evidence="8">DSM 103496</strain>
    </source>
</reference>
<evidence type="ECO:0000313" key="8">
    <source>
        <dbReference type="EMBL" id="MCS7482061.1"/>
    </source>
</evidence>
<dbReference type="GO" id="GO:0008409">
    <property type="term" value="F:5'-3' exonuclease activity"/>
    <property type="evidence" value="ECO:0007669"/>
    <property type="project" value="InterPro"/>
</dbReference>
<comment type="function">
    <text evidence="5">5'-3' exonuclease acting preferentially on double-stranded DNA.</text>
</comment>
<dbReference type="GO" id="GO:0017108">
    <property type="term" value="F:5'-flap endonuclease activity"/>
    <property type="evidence" value="ECO:0007669"/>
    <property type="project" value="InterPro"/>
</dbReference>
<dbReference type="Pfam" id="PF01367">
    <property type="entry name" value="5_3_exonuc"/>
    <property type="match status" value="1"/>
</dbReference>
<evidence type="ECO:0000256" key="2">
    <source>
        <dbReference type="ARBA" id="ARBA00022801"/>
    </source>
</evidence>
<name>A0A9X2VSJ5_9PSEU</name>
<dbReference type="InterPro" id="IPR036279">
    <property type="entry name" value="5-3_exonuclease_C_sf"/>
</dbReference>
<sequence>MAQPLVLLDSASLYFRAFYALPESMTAPNGTPINAVRGFIDTIARVITERHAHRLVACMDADWRPDFRTNALPSYKAHRVAAEATDGSEEVPDTLTPQIPIIMDVLAAVGICTAEATGYEADDVIGALAHHEKTDNVEVVTGDRDLFQVVRNTPTEVKVLYVGRGWAKAELLGPEELAKKYSLPADSAGSAYAAMAVLRGDPSDGLPGVAGIGEKTAAKLITEFGSLEAVLAAVTDPRDRKLTTRARNSLIAAEDYLAAAPTVVNVAVDAPVVLDRPDKVPTAPIDPDRVAELGKQWGLGSSLPRLVSALERR</sequence>
<dbReference type="InterPro" id="IPR020045">
    <property type="entry name" value="DNA_polI_H3TH"/>
</dbReference>
<keyword evidence="2" id="KW-0378">Hydrolase</keyword>
<keyword evidence="9" id="KW-1185">Reference proteome</keyword>
<evidence type="ECO:0000256" key="3">
    <source>
        <dbReference type="ARBA" id="ARBA00022839"/>
    </source>
</evidence>
<dbReference type="CDD" id="cd09898">
    <property type="entry name" value="H3TH_53EXO"/>
    <property type="match status" value="1"/>
</dbReference>
<evidence type="ECO:0000313" key="9">
    <source>
        <dbReference type="Proteomes" id="UP001141259"/>
    </source>
</evidence>
<keyword evidence="4" id="KW-0238">DNA-binding</keyword>
<dbReference type="GO" id="GO:0033567">
    <property type="term" value="P:DNA replication, Okazaki fragment processing"/>
    <property type="evidence" value="ECO:0007669"/>
    <property type="project" value="InterPro"/>
</dbReference>
<dbReference type="InterPro" id="IPR029060">
    <property type="entry name" value="PIN-like_dom_sf"/>
</dbReference>
<dbReference type="InterPro" id="IPR020046">
    <property type="entry name" value="5-3_exonucl_a-hlix_arch_N"/>
</dbReference>
<evidence type="ECO:0000256" key="4">
    <source>
        <dbReference type="ARBA" id="ARBA00023125"/>
    </source>
</evidence>
<dbReference type="PANTHER" id="PTHR42646:SF2">
    <property type="entry name" value="5'-3' EXONUCLEASE FAMILY PROTEIN"/>
    <property type="match status" value="1"/>
</dbReference>
<dbReference type="Gene3D" id="3.40.50.1010">
    <property type="entry name" value="5'-nuclease"/>
    <property type="match status" value="1"/>
</dbReference>
<dbReference type="EMBL" id="JANYMP010000021">
    <property type="protein sequence ID" value="MCS7482061.1"/>
    <property type="molecule type" value="Genomic_DNA"/>
</dbReference>
<dbReference type="PANTHER" id="PTHR42646">
    <property type="entry name" value="FLAP ENDONUCLEASE XNI"/>
    <property type="match status" value="1"/>
</dbReference>
<dbReference type="Pfam" id="PF02739">
    <property type="entry name" value="5_3_exonuc_N"/>
    <property type="match status" value="1"/>
</dbReference>
<keyword evidence="1" id="KW-0540">Nuclease</keyword>
<keyword evidence="3 8" id="KW-0269">Exonuclease</keyword>
<evidence type="ECO:0000259" key="7">
    <source>
        <dbReference type="SMART" id="SM00475"/>
    </source>
</evidence>
<dbReference type="AlphaFoldDB" id="A0A9X2VSJ5"/>
<dbReference type="InterPro" id="IPR008918">
    <property type="entry name" value="HhH2"/>
</dbReference>
<dbReference type="SUPFAM" id="SSF47807">
    <property type="entry name" value="5' to 3' exonuclease, C-terminal subdomain"/>
    <property type="match status" value="1"/>
</dbReference>
<comment type="caution">
    <text evidence="8">The sequence shown here is derived from an EMBL/GenBank/DDBJ whole genome shotgun (WGS) entry which is preliminary data.</text>
</comment>
<evidence type="ECO:0000256" key="5">
    <source>
        <dbReference type="ARBA" id="ARBA00049957"/>
    </source>
</evidence>
<gene>
    <name evidence="8" type="ORF">NZH93_34855</name>
</gene>
<organism evidence="8 9">
    <name type="scientific">Umezawaea endophytica</name>
    <dbReference type="NCBI Taxonomy" id="1654476"/>
    <lineage>
        <taxon>Bacteria</taxon>
        <taxon>Bacillati</taxon>
        <taxon>Actinomycetota</taxon>
        <taxon>Actinomycetes</taxon>
        <taxon>Pseudonocardiales</taxon>
        <taxon>Pseudonocardiaceae</taxon>
        <taxon>Umezawaea</taxon>
    </lineage>
</organism>
<dbReference type="RefSeq" id="WP_259627545.1">
    <property type="nucleotide sequence ID" value="NZ_JANYMP010000021.1"/>
</dbReference>
<evidence type="ECO:0000256" key="6">
    <source>
        <dbReference type="ARBA" id="ARBA00050026"/>
    </source>
</evidence>